<dbReference type="Gene3D" id="3.40.640.10">
    <property type="entry name" value="Type I PLP-dependent aspartate aminotransferase-like (Major domain)"/>
    <property type="match status" value="1"/>
</dbReference>
<dbReference type="SUPFAM" id="SSF53383">
    <property type="entry name" value="PLP-dependent transferases"/>
    <property type="match status" value="1"/>
</dbReference>
<evidence type="ECO:0000256" key="2">
    <source>
        <dbReference type="ARBA" id="ARBA00022898"/>
    </source>
</evidence>
<dbReference type="Gene3D" id="3.90.1150.10">
    <property type="entry name" value="Aspartate Aminotransferase, domain 1"/>
    <property type="match status" value="1"/>
</dbReference>
<protein>
    <recommendedName>
        <fullName evidence="4">Aspartate aminotransferase family protein</fullName>
    </recommendedName>
</protein>
<evidence type="ECO:0008006" key="4">
    <source>
        <dbReference type="Google" id="ProtNLM"/>
    </source>
</evidence>
<dbReference type="EMBL" id="BART01019112">
    <property type="protein sequence ID" value="GAG82068.1"/>
    <property type="molecule type" value="Genomic_DNA"/>
</dbReference>
<dbReference type="PANTHER" id="PTHR43094">
    <property type="entry name" value="AMINOTRANSFERASE"/>
    <property type="match status" value="1"/>
</dbReference>
<gene>
    <name evidence="3" type="ORF">S01H4_35869</name>
</gene>
<evidence type="ECO:0000256" key="1">
    <source>
        <dbReference type="ARBA" id="ARBA00008954"/>
    </source>
</evidence>
<reference evidence="3" key="1">
    <citation type="journal article" date="2014" name="Front. Microbiol.">
        <title>High frequency of phylogenetically diverse reductive dehalogenase-homologous genes in deep subseafloor sedimentary metagenomes.</title>
        <authorList>
            <person name="Kawai M."/>
            <person name="Futagami T."/>
            <person name="Toyoda A."/>
            <person name="Takaki Y."/>
            <person name="Nishi S."/>
            <person name="Hori S."/>
            <person name="Arai W."/>
            <person name="Tsubouchi T."/>
            <person name="Morono Y."/>
            <person name="Uchiyama I."/>
            <person name="Ito T."/>
            <person name="Fujiyama A."/>
            <person name="Inagaki F."/>
            <person name="Takami H."/>
        </authorList>
    </citation>
    <scope>NUCLEOTIDE SEQUENCE</scope>
    <source>
        <strain evidence="3">Expedition CK06-06</strain>
    </source>
</reference>
<sequence length="157" mass="17697">MNKNLSRLDETSRLILHRTPRQDIQKGITILDKGEGARLVDKEGKHYLDMEAGITRPVHVGYGRQEIARAAFDQMCKLHYVTPCGFANEPAMELADLLSEITPGKINRFTFECSGSEAVDSALKLAKHYHYFRENKASFKVISRKGAYHGVNGYGIR</sequence>
<proteinExistence type="inferred from homology"/>
<dbReference type="AlphaFoldDB" id="X1BD79"/>
<organism evidence="3">
    <name type="scientific">marine sediment metagenome</name>
    <dbReference type="NCBI Taxonomy" id="412755"/>
    <lineage>
        <taxon>unclassified sequences</taxon>
        <taxon>metagenomes</taxon>
        <taxon>ecological metagenomes</taxon>
    </lineage>
</organism>
<dbReference type="GO" id="GO:0008483">
    <property type="term" value="F:transaminase activity"/>
    <property type="evidence" value="ECO:0007669"/>
    <property type="project" value="InterPro"/>
</dbReference>
<feature type="non-terminal residue" evidence="3">
    <location>
        <position position="157"/>
    </location>
</feature>
<dbReference type="InterPro" id="IPR015424">
    <property type="entry name" value="PyrdxlP-dep_Trfase"/>
</dbReference>
<dbReference type="InterPro" id="IPR015422">
    <property type="entry name" value="PyrdxlP-dep_Trfase_small"/>
</dbReference>
<name>X1BD79_9ZZZZ</name>
<dbReference type="GO" id="GO:0030170">
    <property type="term" value="F:pyridoxal phosphate binding"/>
    <property type="evidence" value="ECO:0007669"/>
    <property type="project" value="InterPro"/>
</dbReference>
<comment type="similarity">
    <text evidence="1">Belongs to the class-III pyridoxal-phosphate-dependent aminotransferase family.</text>
</comment>
<dbReference type="Pfam" id="PF00202">
    <property type="entry name" value="Aminotran_3"/>
    <property type="match status" value="1"/>
</dbReference>
<keyword evidence="2" id="KW-0663">Pyridoxal phosphate</keyword>
<dbReference type="InterPro" id="IPR015421">
    <property type="entry name" value="PyrdxlP-dep_Trfase_major"/>
</dbReference>
<accession>X1BD79</accession>
<dbReference type="InterPro" id="IPR005814">
    <property type="entry name" value="Aminotrans_3"/>
</dbReference>
<dbReference type="PANTHER" id="PTHR43094:SF1">
    <property type="entry name" value="AMINOTRANSFERASE CLASS-III"/>
    <property type="match status" value="1"/>
</dbReference>
<comment type="caution">
    <text evidence="3">The sequence shown here is derived from an EMBL/GenBank/DDBJ whole genome shotgun (WGS) entry which is preliminary data.</text>
</comment>
<evidence type="ECO:0000313" key="3">
    <source>
        <dbReference type="EMBL" id="GAG82068.1"/>
    </source>
</evidence>